<name>A0A9W9EP81_9EURO</name>
<evidence type="ECO:0000313" key="3">
    <source>
        <dbReference type="EMBL" id="KAJ5085431.1"/>
    </source>
</evidence>
<dbReference type="RefSeq" id="XP_056470109.1">
    <property type="nucleotide sequence ID" value="XM_056622693.1"/>
</dbReference>
<dbReference type="SUPFAM" id="SSF55729">
    <property type="entry name" value="Acyl-CoA N-acyltransferases (Nat)"/>
    <property type="match status" value="1"/>
</dbReference>
<reference evidence="3" key="2">
    <citation type="journal article" date="2023" name="IMA Fungus">
        <title>Comparative genomic study of the Penicillium genus elucidates a diverse pangenome and 15 lateral gene transfer events.</title>
        <authorList>
            <person name="Petersen C."/>
            <person name="Sorensen T."/>
            <person name="Nielsen M.R."/>
            <person name="Sondergaard T.E."/>
            <person name="Sorensen J.L."/>
            <person name="Fitzpatrick D.A."/>
            <person name="Frisvad J.C."/>
            <person name="Nielsen K.L."/>
        </authorList>
    </citation>
    <scope>NUCLEOTIDE SEQUENCE</scope>
    <source>
        <strain evidence="3">IBT 30761</strain>
    </source>
</reference>
<dbReference type="PROSITE" id="PS51186">
    <property type="entry name" value="GNAT"/>
    <property type="match status" value="1"/>
</dbReference>
<organism evidence="3 4">
    <name type="scientific">Penicillium argentinense</name>
    <dbReference type="NCBI Taxonomy" id="1131581"/>
    <lineage>
        <taxon>Eukaryota</taxon>
        <taxon>Fungi</taxon>
        <taxon>Dikarya</taxon>
        <taxon>Ascomycota</taxon>
        <taxon>Pezizomycotina</taxon>
        <taxon>Eurotiomycetes</taxon>
        <taxon>Eurotiomycetidae</taxon>
        <taxon>Eurotiales</taxon>
        <taxon>Aspergillaceae</taxon>
        <taxon>Penicillium</taxon>
    </lineage>
</organism>
<dbReference type="PANTHER" id="PTHR43138:SF2">
    <property type="entry name" value="PROTEIN SPT10"/>
    <property type="match status" value="1"/>
</dbReference>
<comment type="caution">
    <text evidence="3">The sequence shown here is derived from an EMBL/GenBank/DDBJ whole genome shotgun (WGS) entry which is preliminary data.</text>
</comment>
<dbReference type="InterPro" id="IPR052742">
    <property type="entry name" value="Mito_N-acetyltransferase"/>
</dbReference>
<gene>
    <name evidence="3" type="ORF">N7532_010202</name>
</gene>
<dbReference type="InterPro" id="IPR015416">
    <property type="entry name" value="Znf_H2C2_histone_UAS-bd"/>
</dbReference>
<keyword evidence="4" id="KW-1185">Reference proteome</keyword>
<reference evidence="3" key="1">
    <citation type="submission" date="2022-11" db="EMBL/GenBank/DDBJ databases">
        <authorList>
            <person name="Petersen C."/>
        </authorList>
    </citation>
    <scope>NUCLEOTIDE SEQUENCE</scope>
    <source>
        <strain evidence="3">IBT 30761</strain>
    </source>
</reference>
<evidence type="ECO:0000256" key="1">
    <source>
        <dbReference type="SAM" id="MobiDB-lite"/>
    </source>
</evidence>
<dbReference type="Proteomes" id="UP001149074">
    <property type="component" value="Unassembled WGS sequence"/>
</dbReference>
<dbReference type="EMBL" id="JAPQKI010000010">
    <property type="protein sequence ID" value="KAJ5085431.1"/>
    <property type="molecule type" value="Genomic_DNA"/>
</dbReference>
<dbReference type="GO" id="GO:0016747">
    <property type="term" value="F:acyltransferase activity, transferring groups other than amino-acyl groups"/>
    <property type="evidence" value="ECO:0007669"/>
    <property type="project" value="InterPro"/>
</dbReference>
<dbReference type="GO" id="GO:0005634">
    <property type="term" value="C:nucleus"/>
    <property type="evidence" value="ECO:0007669"/>
    <property type="project" value="TreeGrafter"/>
</dbReference>
<dbReference type="OrthoDB" id="10264707at2759"/>
<dbReference type="AlphaFoldDB" id="A0A9W9EP81"/>
<proteinExistence type="predicted"/>
<feature type="compositionally biased region" description="Basic and acidic residues" evidence="1">
    <location>
        <begin position="362"/>
        <end position="383"/>
    </location>
</feature>
<dbReference type="Gene3D" id="1.10.340.70">
    <property type="match status" value="1"/>
</dbReference>
<accession>A0A9W9EP81</accession>
<dbReference type="Pfam" id="PF09337">
    <property type="entry name" value="zf-H2C2"/>
    <property type="match status" value="1"/>
</dbReference>
<protein>
    <submittedName>
        <fullName evidence="3">Acyl-CoA N-acyltransferase</fullName>
    </submittedName>
</protein>
<dbReference type="InterPro" id="IPR000182">
    <property type="entry name" value="GNAT_dom"/>
</dbReference>
<evidence type="ECO:0000259" key="2">
    <source>
        <dbReference type="PROSITE" id="PS51186"/>
    </source>
</evidence>
<dbReference type="InterPro" id="IPR016181">
    <property type="entry name" value="Acyl_CoA_acyltransferase"/>
</dbReference>
<evidence type="ECO:0000313" key="4">
    <source>
        <dbReference type="Proteomes" id="UP001149074"/>
    </source>
</evidence>
<dbReference type="Pfam" id="PF00583">
    <property type="entry name" value="Acetyltransf_1"/>
    <property type="match status" value="1"/>
</dbReference>
<feature type="region of interest" description="Disordered" evidence="1">
    <location>
        <begin position="338"/>
        <end position="393"/>
    </location>
</feature>
<feature type="domain" description="N-acetyltransferase" evidence="2">
    <location>
        <begin position="66"/>
        <end position="209"/>
    </location>
</feature>
<sequence length="524" mass="58836">MSEVQGDAEVVSTGPELEYPALAPRQVTLRDRVTVATLVPFASADDVPRLLLKYLSDQFNKEIEKGDTYAMTEPIPLAQFGRYWFSSFGVVMLLGDIQSAEQTHSMDRAGANWTKICLGGFHIRPNYPGRSSHVCNGTFIVTDAARNKGVGRLMGESYLEWAPRLGYTYAVFNLVYETNVASCRLWDSLGFKRIGRVPGGGQLKSQPGEFVDAIIYGRGLSLDGEDSVSQDRFEKIRYYLKHSKYPRGADRAEKSRLRSAATHYKLTGGEDGEPERLMLKDKEVVSDPQQQYEIAKEVHLKQHAGINKTTAAIAVKYHWVRIKETVNRVIRDCPQCKETLKLPPIPGTKEEDTSPSVEVSDSVDHSMGDDHTKEPTDLSHEMDEAPDESPAHNPFMNPQVPATVPGAVHHMANFNQMPLDPQIMLQQQVRRQQQQHHHQQQQQQTAMAGAFAPAPHMNMTNFDDLMRYHTANNAYQMMVDDGSDPFRQEVLGLMNPPSHDLQHDADLLAKYEYGSPSDGNYDFT</sequence>
<dbReference type="GeneID" id="81361672"/>
<dbReference type="PANTHER" id="PTHR43138">
    <property type="entry name" value="ACETYLTRANSFERASE, GNAT FAMILY"/>
    <property type="match status" value="1"/>
</dbReference>
<dbReference type="Gene3D" id="3.40.630.30">
    <property type="match status" value="1"/>
</dbReference>